<protein>
    <submittedName>
        <fullName evidence="2">DUF190 domain-containing protein</fullName>
    </submittedName>
</protein>
<dbReference type="InterPro" id="IPR011322">
    <property type="entry name" value="N-reg_PII-like_a/b"/>
</dbReference>
<dbReference type="AlphaFoldDB" id="A0A7V2AYK0"/>
<dbReference type="EMBL" id="DSGB01000001">
    <property type="protein sequence ID" value="HER95013.1"/>
    <property type="molecule type" value="Genomic_DNA"/>
</dbReference>
<comment type="caution">
    <text evidence="2">The sequence shown here is derived from an EMBL/GenBank/DDBJ whole genome shotgun (WGS) entry which is preliminary data.</text>
</comment>
<dbReference type="InterPro" id="IPR015867">
    <property type="entry name" value="N-reg_PII/ATP_PRibTrfase_C"/>
</dbReference>
<gene>
    <name evidence="2" type="ORF">ENO59_00610</name>
</gene>
<evidence type="ECO:0000313" key="2">
    <source>
        <dbReference type="EMBL" id="HER95013.1"/>
    </source>
</evidence>
<name>A0A7V2AYK0_RHOMR</name>
<comment type="similarity">
    <text evidence="1">Belongs to the UPF0166 family.</text>
</comment>
<evidence type="ECO:0000256" key="1">
    <source>
        <dbReference type="ARBA" id="ARBA00010554"/>
    </source>
</evidence>
<dbReference type="SUPFAM" id="SSF54913">
    <property type="entry name" value="GlnB-like"/>
    <property type="match status" value="1"/>
</dbReference>
<dbReference type="PANTHER" id="PTHR35983">
    <property type="entry name" value="UPF0166 PROTEIN TM_0021"/>
    <property type="match status" value="1"/>
</dbReference>
<sequence length="114" mass="12918">MTQLPKEGVLLRIFIGETDRHHGRPLYEQIVLKARELNLAGATVLRGLMGFGASSRVHTAKLLRLSEDLPVVIEIVDTEENIQKILPFLEEVVQEGLITLEKAHVIQYRHRTEA</sequence>
<proteinExistence type="inferred from homology"/>
<dbReference type="Gene3D" id="3.30.70.120">
    <property type="match status" value="1"/>
</dbReference>
<dbReference type="Pfam" id="PF02641">
    <property type="entry name" value="DUF190"/>
    <property type="match status" value="1"/>
</dbReference>
<reference evidence="2" key="1">
    <citation type="journal article" date="2020" name="mSystems">
        <title>Genome- and Community-Level Interaction Insights into Carbon Utilization and Element Cycling Functions of Hydrothermarchaeota in Hydrothermal Sediment.</title>
        <authorList>
            <person name="Zhou Z."/>
            <person name="Liu Y."/>
            <person name="Xu W."/>
            <person name="Pan J."/>
            <person name="Luo Z.H."/>
            <person name="Li M."/>
        </authorList>
    </citation>
    <scope>NUCLEOTIDE SEQUENCE [LARGE SCALE GENOMIC DNA]</scope>
    <source>
        <strain evidence="2">SpSt-143</strain>
    </source>
</reference>
<dbReference type="InterPro" id="IPR003793">
    <property type="entry name" value="UPF0166"/>
</dbReference>
<organism evidence="2">
    <name type="scientific">Rhodothermus marinus</name>
    <name type="common">Rhodothermus obamensis</name>
    <dbReference type="NCBI Taxonomy" id="29549"/>
    <lineage>
        <taxon>Bacteria</taxon>
        <taxon>Pseudomonadati</taxon>
        <taxon>Rhodothermota</taxon>
        <taxon>Rhodothermia</taxon>
        <taxon>Rhodothermales</taxon>
        <taxon>Rhodothermaceae</taxon>
        <taxon>Rhodothermus</taxon>
    </lineage>
</organism>
<dbReference type="PANTHER" id="PTHR35983:SF1">
    <property type="entry name" value="UPF0166 PROTEIN TM_0021"/>
    <property type="match status" value="1"/>
</dbReference>
<accession>A0A7V2AYK0</accession>